<dbReference type="RefSeq" id="WP_247261451.1">
    <property type="nucleotide sequence ID" value="NZ_JALJQZ010000021.1"/>
</dbReference>
<organism evidence="2 3">
    <name type="scientific">Rhizobium lemnae</name>
    <dbReference type="NCBI Taxonomy" id="1214924"/>
    <lineage>
        <taxon>Bacteria</taxon>
        <taxon>Pseudomonadati</taxon>
        <taxon>Pseudomonadota</taxon>
        <taxon>Alphaproteobacteria</taxon>
        <taxon>Hyphomicrobiales</taxon>
        <taxon>Rhizobiaceae</taxon>
        <taxon>Rhizobium/Agrobacterium group</taxon>
        <taxon>Rhizobium</taxon>
    </lineage>
</organism>
<accession>A0ABV8E8X9</accession>
<evidence type="ECO:0000259" key="1">
    <source>
        <dbReference type="Pfam" id="PF13468"/>
    </source>
</evidence>
<dbReference type="EMBL" id="JBHSBD010000048">
    <property type="protein sequence ID" value="MFC3968594.1"/>
    <property type="molecule type" value="Genomic_DNA"/>
</dbReference>
<comment type="caution">
    <text evidence="2">The sequence shown here is derived from an EMBL/GenBank/DDBJ whole genome shotgun (WGS) entry which is preliminary data.</text>
</comment>
<dbReference type="Pfam" id="PF13468">
    <property type="entry name" value="Glyoxalase_3"/>
    <property type="match status" value="1"/>
</dbReference>
<dbReference type="InterPro" id="IPR025870">
    <property type="entry name" value="Glyoxalase-like_dom"/>
</dbReference>
<feature type="domain" description="Glyoxalase-like" evidence="1">
    <location>
        <begin position="5"/>
        <end position="179"/>
    </location>
</feature>
<keyword evidence="3" id="KW-1185">Reference proteome</keyword>
<name>A0ABV8E8X9_9HYPH</name>
<dbReference type="SUPFAM" id="SSF54593">
    <property type="entry name" value="Glyoxalase/Bleomycin resistance protein/Dihydroxybiphenyl dioxygenase"/>
    <property type="match status" value="1"/>
</dbReference>
<proteinExistence type="predicted"/>
<protein>
    <submittedName>
        <fullName evidence="2">VOC family protein</fullName>
    </submittedName>
</protein>
<reference evidence="3" key="1">
    <citation type="journal article" date="2019" name="Int. J. Syst. Evol. Microbiol.">
        <title>The Global Catalogue of Microorganisms (GCM) 10K type strain sequencing project: providing services to taxonomists for standard genome sequencing and annotation.</title>
        <authorList>
            <consortium name="The Broad Institute Genomics Platform"/>
            <consortium name="The Broad Institute Genome Sequencing Center for Infectious Disease"/>
            <person name="Wu L."/>
            <person name="Ma J."/>
        </authorList>
    </citation>
    <scope>NUCLEOTIDE SEQUENCE [LARGE SCALE GENOMIC DNA]</scope>
    <source>
        <strain evidence="3">TBRC 5781</strain>
    </source>
</reference>
<dbReference type="Gene3D" id="3.10.180.10">
    <property type="entry name" value="2,3-Dihydroxybiphenyl 1,2-Dioxygenase, domain 1"/>
    <property type="match status" value="1"/>
</dbReference>
<dbReference type="InterPro" id="IPR029068">
    <property type="entry name" value="Glyas_Bleomycin-R_OHBP_Dase"/>
</dbReference>
<evidence type="ECO:0000313" key="3">
    <source>
        <dbReference type="Proteomes" id="UP001595697"/>
    </source>
</evidence>
<dbReference type="Proteomes" id="UP001595697">
    <property type="component" value="Unassembled WGS sequence"/>
</dbReference>
<sequence length="279" mass="29863">MFAEIDHLVLPVESLRVARARLLQLGFQVEAEAKHPFGTSNACVFFSDGTYLEPLAVSDEAEAAAAIAAQNTFVARDRRFRLSSGGEGLSAIVLKSKDAERDHAYFLEHGIGGGPRLDFSREVIGGDGLVRTAAFRLAFADLGSEHFFGFVCERLNASALPSGLGTAHPNGVQGVSRLLTSGCTNQQSMYVLGRFFGTEPVATGSVFSFVLKNASIILRPAEPESGITADAIIFHVADLELTASLFDRAAAAYQRDGRRLIVLPAVGQGATLVFEEKEK</sequence>
<gene>
    <name evidence="2" type="ORF">ACFOVS_10730</name>
</gene>
<evidence type="ECO:0000313" key="2">
    <source>
        <dbReference type="EMBL" id="MFC3968594.1"/>
    </source>
</evidence>